<feature type="region of interest" description="Disordered" evidence="1">
    <location>
        <begin position="1"/>
        <end position="31"/>
    </location>
</feature>
<dbReference type="Gene3D" id="3.30.160.60">
    <property type="entry name" value="Classic Zinc Finger"/>
    <property type="match status" value="1"/>
</dbReference>
<name>A0A2G5B2A4_COERN</name>
<reference evidence="3 4" key="1">
    <citation type="journal article" date="2015" name="Genome Biol. Evol.">
        <title>Phylogenomic analyses indicate that early fungi evolved digesting cell walls of algal ancestors of land plants.</title>
        <authorList>
            <person name="Chang Y."/>
            <person name="Wang S."/>
            <person name="Sekimoto S."/>
            <person name="Aerts A.L."/>
            <person name="Choi C."/>
            <person name="Clum A."/>
            <person name="LaButti K.M."/>
            <person name="Lindquist E.A."/>
            <person name="Yee Ngan C."/>
            <person name="Ohm R.A."/>
            <person name="Salamov A.A."/>
            <person name="Grigoriev I.V."/>
            <person name="Spatafora J.W."/>
            <person name="Berbee M.L."/>
        </authorList>
    </citation>
    <scope>NUCLEOTIDE SEQUENCE [LARGE SCALE GENOMIC DNA]</scope>
    <source>
        <strain evidence="3 4">NRRL 1564</strain>
    </source>
</reference>
<feature type="non-terminal residue" evidence="3">
    <location>
        <position position="310"/>
    </location>
</feature>
<feature type="region of interest" description="Disordered" evidence="1">
    <location>
        <begin position="246"/>
        <end position="296"/>
    </location>
</feature>
<evidence type="ECO:0000259" key="2">
    <source>
        <dbReference type="PROSITE" id="PS00028"/>
    </source>
</evidence>
<feature type="compositionally biased region" description="Polar residues" evidence="1">
    <location>
        <begin position="1"/>
        <end position="24"/>
    </location>
</feature>
<keyword evidence="4" id="KW-1185">Reference proteome</keyword>
<evidence type="ECO:0000313" key="4">
    <source>
        <dbReference type="Proteomes" id="UP000242474"/>
    </source>
</evidence>
<accession>A0A2G5B2A4</accession>
<dbReference type="EMBL" id="KZ303546">
    <property type="protein sequence ID" value="PIA13150.1"/>
    <property type="molecule type" value="Genomic_DNA"/>
</dbReference>
<dbReference type="PROSITE" id="PS00028">
    <property type="entry name" value="ZINC_FINGER_C2H2_1"/>
    <property type="match status" value="1"/>
</dbReference>
<proteinExistence type="predicted"/>
<feature type="domain" description="C2H2-type" evidence="2">
    <location>
        <begin position="180"/>
        <end position="202"/>
    </location>
</feature>
<protein>
    <recommendedName>
        <fullName evidence="2">C2H2-type domain-containing protein</fullName>
    </recommendedName>
</protein>
<dbReference type="Proteomes" id="UP000242474">
    <property type="component" value="Unassembled WGS sequence"/>
</dbReference>
<organism evidence="3 4">
    <name type="scientific">Coemansia reversa (strain ATCC 12441 / NRRL 1564)</name>
    <dbReference type="NCBI Taxonomy" id="763665"/>
    <lineage>
        <taxon>Eukaryota</taxon>
        <taxon>Fungi</taxon>
        <taxon>Fungi incertae sedis</taxon>
        <taxon>Zoopagomycota</taxon>
        <taxon>Kickxellomycotina</taxon>
        <taxon>Kickxellomycetes</taxon>
        <taxon>Kickxellales</taxon>
        <taxon>Kickxellaceae</taxon>
        <taxon>Coemansia</taxon>
    </lineage>
</organism>
<feature type="compositionally biased region" description="Low complexity" evidence="1">
    <location>
        <begin position="260"/>
        <end position="272"/>
    </location>
</feature>
<evidence type="ECO:0000313" key="3">
    <source>
        <dbReference type="EMBL" id="PIA13150.1"/>
    </source>
</evidence>
<feature type="compositionally biased region" description="Low complexity" evidence="1">
    <location>
        <begin position="157"/>
        <end position="175"/>
    </location>
</feature>
<feature type="region of interest" description="Disordered" evidence="1">
    <location>
        <begin position="152"/>
        <end position="177"/>
    </location>
</feature>
<sequence length="310" mass="34368">MASAQNGSRSGTANGTSQKQSQDAVANKPPTELELREACTWVLLNYELSLPAELQHQTPQKVQSLRNVQSYVMLNDLFNRYKIAKSGQTVPRIGRALNVNEIVRVVAAVFPNAVMQNVSVPQRSQTPAQSQQMVEATVALHLKPRSHHIVPIPQVTNEPQPRQQQEQQQPANEPRTVNQCRWETCSEQFTDEEQALEHMRSHVSGADACRWGGCNRIPDDKPRSSGTLEQWIGRHVLIHGPFYKQISDDGEEEGDKAEDGSAGASASESTEAPAEKNEKGSTTLQQHLDAIMPAYGTEHAEQQELVLRLV</sequence>
<dbReference type="InterPro" id="IPR013087">
    <property type="entry name" value="Znf_C2H2_type"/>
</dbReference>
<evidence type="ECO:0000256" key="1">
    <source>
        <dbReference type="SAM" id="MobiDB-lite"/>
    </source>
</evidence>
<gene>
    <name evidence="3" type="ORF">COEREDRAFT_83672</name>
</gene>
<dbReference type="OrthoDB" id="338531at2759"/>
<dbReference type="AlphaFoldDB" id="A0A2G5B2A4"/>